<dbReference type="AlphaFoldDB" id="A0A2T7GC36"/>
<evidence type="ECO:0000256" key="2">
    <source>
        <dbReference type="ARBA" id="ARBA00022475"/>
    </source>
</evidence>
<keyword evidence="4 9" id="KW-0132">Cell division</keyword>
<comment type="similarity">
    <text evidence="9">Belongs to the FtsQ/DivIB family. FtsQ subfamily.</text>
</comment>
<dbReference type="InterPro" id="IPR034746">
    <property type="entry name" value="POTRA"/>
</dbReference>
<keyword evidence="6 9" id="KW-1133">Transmembrane helix</keyword>
<dbReference type="InterPro" id="IPR005548">
    <property type="entry name" value="Cell_div_FtsQ/DivIB_C"/>
</dbReference>
<dbReference type="OrthoDB" id="9783091at2"/>
<dbReference type="InterPro" id="IPR045335">
    <property type="entry name" value="FtsQ_C_sf"/>
</dbReference>
<dbReference type="Pfam" id="PF03799">
    <property type="entry name" value="FtsQ_DivIB_C"/>
    <property type="match status" value="1"/>
</dbReference>
<keyword evidence="3 9" id="KW-0997">Cell inner membrane</keyword>
<sequence length="291" mass="32323">MGQVGTKNDPAPSRWSYRMQRVLLTPMYRRLLRFGVPFCLTFGVASWYLSDPAVQQRMVQAYIDIREQIQTRPEFMVKLLSVEGASPRTAADVREGFSYSLPLSSFDMDLEAVRAAVEDIPAVASAAVRVRQGGVLEVRVHERQPAALMRVPKGLIVIDAEGVALDVVAHRAERARLPVLTGDGAQDAVPEALAIRAAAGPLGPRLRGLVRMGARRWDVVLDRGQRIMLPEDDPVRALERVIVLNEAQNMLERDIAAVDMRLADRPTLRMNEPASQQWWRVRNLSAGASAE</sequence>
<evidence type="ECO:0000256" key="7">
    <source>
        <dbReference type="ARBA" id="ARBA00023136"/>
    </source>
</evidence>
<keyword evidence="12" id="KW-1185">Reference proteome</keyword>
<dbReference type="PANTHER" id="PTHR35851:SF1">
    <property type="entry name" value="CELL DIVISION PROTEIN FTSQ"/>
    <property type="match status" value="1"/>
</dbReference>
<keyword evidence="8 9" id="KW-0131">Cell cycle</keyword>
<feature type="transmembrane region" description="Helical" evidence="9">
    <location>
        <begin position="31"/>
        <end position="49"/>
    </location>
</feature>
<evidence type="ECO:0000256" key="8">
    <source>
        <dbReference type="ARBA" id="ARBA00023306"/>
    </source>
</evidence>
<feature type="domain" description="POTRA" evidence="10">
    <location>
        <begin position="75"/>
        <end position="143"/>
    </location>
</feature>
<dbReference type="GO" id="GO:0032153">
    <property type="term" value="C:cell division site"/>
    <property type="evidence" value="ECO:0007669"/>
    <property type="project" value="UniProtKB-UniRule"/>
</dbReference>
<reference evidence="11 12" key="1">
    <citation type="submission" date="2018-04" db="EMBL/GenBank/DDBJ databases">
        <title>Pelagivirga bohaiensis gen. nov., sp. nov., a bacterium isolated from the Bohai Sea.</title>
        <authorList>
            <person name="Ji X."/>
        </authorList>
    </citation>
    <scope>NUCLEOTIDE SEQUENCE [LARGE SCALE GENOMIC DNA]</scope>
    <source>
        <strain evidence="11 12">BH-SD19</strain>
    </source>
</reference>
<dbReference type="GO" id="GO:0005886">
    <property type="term" value="C:plasma membrane"/>
    <property type="evidence" value="ECO:0007669"/>
    <property type="project" value="UniProtKB-SubCell"/>
</dbReference>
<comment type="function">
    <text evidence="9">Essential cell division protein.</text>
</comment>
<evidence type="ECO:0000256" key="4">
    <source>
        <dbReference type="ARBA" id="ARBA00022618"/>
    </source>
</evidence>
<dbReference type="InterPro" id="IPR026579">
    <property type="entry name" value="FtsQ"/>
</dbReference>
<organism evidence="11 12">
    <name type="scientific">Pelagivirga sediminicola</name>
    <dbReference type="NCBI Taxonomy" id="2170575"/>
    <lineage>
        <taxon>Bacteria</taxon>
        <taxon>Pseudomonadati</taxon>
        <taxon>Pseudomonadota</taxon>
        <taxon>Alphaproteobacteria</taxon>
        <taxon>Rhodobacterales</taxon>
        <taxon>Paracoccaceae</taxon>
        <taxon>Pelagivirga</taxon>
    </lineage>
</organism>
<protein>
    <recommendedName>
        <fullName evidence="9">Cell division protein FtsQ</fullName>
    </recommendedName>
</protein>
<evidence type="ECO:0000256" key="9">
    <source>
        <dbReference type="HAMAP-Rule" id="MF_00911"/>
    </source>
</evidence>
<evidence type="ECO:0000313" key="12">
    <source>
        <dbReference type="Proteomes" id="UP000244446"/>
    </source>
</evidence>
<evidence type="ECO:0000259" key="10">
    <source>
        <dbReference type="PROSITE" id="PS51779"/>
    </source>
</evidence>
<dbReference type="Gene3D" id="3.40.50.11690">
    <property type="entry name" value="Cell division protein FtsQ/DivIB"/>
    <property type="match status" value="1"/>
</dbReference>
<proteinExistence type="inferred from homology"/>
<accession>A0A2T7GC36</accession>
<keyword evidence="5 9" id="KW-0812">Transmembrane</keyword>
<dbReference type="PROSITE" id="PS51779">
    <property type="entry name" value="POTRA"/>
    <property type="match status" value="1"/>
</dbReference>
<evidence type="ECO:0000313" key="11">
    <source>
        <dbReference type="EMBL" id="PVA11973.1"/>
    </source>
</evidence>
<evidence type="ECO:0000256" key="6">
    <source>
        <dbReference type="ARBA" id="ARBA00022989"/>
    </source>
</evidence>
<evidence type="ECO:0000256" key="1">
    <source>
        <dbReference type="ARBA" id="ARBA00004370"/>
    </source>
</evidence>
<name>A0A2T7GC36_9RHOB</name>
<comment type="subcellular location">
    <subcellularLocation>
        <location evidence="9">Cell inner membrane</location>
        <topology evidence="9">Single-pass type II membrane protein</topology>
    </subcellularLocation>
    <subcellularLocation>
        <location evidence="1">Membrane</location>
    </subcellularLocation>
    <text evidence="9">Localizes to the division septum.</text>
</comment>
<evidence type="ECO:0000256" key="5">
    <source>
        <dbReference type="ARBA" id="ARBA00022692"/>
    </source>
</evidence>
<dbReference type="RefSeq" id="WP_108690719.1">
    <property type="nucleotide sequence ID" value="NZ_QCYH01000001.1"/>
</dbReference>
<keyword evidence="7 9" id="KW-0472">Membrane</keyword>
<gene>
    <name evidence="9" type="primary">ftsQ</name>
    <name evidence="11" type="ORF">DC366_03380</name>
</gene>
<dbReference type="GO" id="GO:0090529">
    <property type="term" value="P:cell septum assembly"/>
    <property type="evidence" value="ECO:0007669"/>
    <property type="project" value="InterPro"/>
</dbReference>
<dbReference type="Proteomes" id="UP000244446">
    <property type="component" value="Unassembled WGS sequence"/>
</dbReference>
<dbReference type="HAMAP" id="MF_00911">
    <property type="entry name" value="FtsQ_subfam"/>
    <property type="match status" value="1"/>
</dbReference>
<keyword evidence="2 9" id="KW-1003">Cell membrane</keyword>
<comment type="caution">
    <text evidence="11">The sequence shown here is derived from an EMBL/GenBank/DDBJ whole genome shotgun (WGS) entry which is preliminary data.</text>
</comment>
<dbReference type="EMBL" id="QCYH01000001">
    <property type="protein sequence ID" value="PVA11973.1"/>
    <property type="molecule type" value="Genomic_DNA"/>
</dbReference>
<dbReference type="GO" id="GO:0043093">
    <property type="term" value="P:FtsZ-dependent cytokinesis"/>
    <property type="evidence" value="ECO:0007669"/>
    <property type="project" value="UniProtKB-UniRule"/>
</dbReference>
<evidence type="ECO:0000256" key="3">
    <source>
        <dbReference type="ARBA" id="ARBA00022519"/>
    </source>
</evidence>
<dbReference type="PANTHER" id="PTHR35851">
    <property type="entry name" value="CELL DIVISION PROTEIN FTSQ"/>
    <property type="match status" value="1"/>
</dbReference>